<keyword evidence="3 6" id="KW-0812">Transmembrane</keyword>
<dbReference type="SMART" id="SM01378">
    <property type="entry name" value="Romo1"/>
    <property type="match status" value="1"/>
</dbReference>
<comment type="subcellular location">
    <subcellularLocation>
        <location evidence="1">Membrane</location>
    </subcellularLocation>
</comment>
<dbReference type="PANTHER" id="PTHR28525:SF1">
    <property type="entry name" value="REACTIVE OXYGEN SPECIES MODULATOR 1"/>
    <property type="match status" value="1"/>
</dbReference>
<gene>
    <name evidence="7" type="primary">MGR2</name>
    <name evidence="7" type="ORF">PMZ80_010644</name>
</gene>
<sequence length="113" mass="12397">MPPAVIPPGAQSRGPRWVDKMTMGALMGGTVGSIMGFIYGTVTIFQYGAGTAGVFRTLGKYMGASGGMFAVFMGIGSVIRHDSEQRALQMWRAQYQQGRPFLHQRQDLLQVRR</sequence>
<evidence type="ECO:0000256" key="6">
    <source>
        <dbReference type="SAM" id="Phobius"/>
    </source>
</evidence>
<organism evidence="7 8">
    <name type="scientific">Knufia obscura</name>
    <dbReference type="NCBI Taxonomy" id="1635080"/>
    <lineage>
        <taxon>Eukaryota</taxon>
        <taxon>Fungi</taxon>
        <taxon>Dikarya</taxon>
        <taxon>Ascomycota</taxon>
        <taxon>Pezizomycotina</taxon>
        <taxon>Eurotiomycetes</taxon>
        <taxon>Chaetothyriomycetidae</taxon>
        <taxon>Chaetothyriales</taxon>
        <taxon>Trichomeriaceae</taxon>
        <taxon>Knufia</taxon>
    </lineage>
</organism>
<comment type="caution">
    <text evidence="7">The sequence shown here is derived from an EMBL/GenBank/DDBJ whole genome shotgun (WGS) entry which is preliminary data.</text>
</comment>
<accession>A0ABR0RAD6</accession>
<feature type="transmembrane region" description="Helical" evidence="6">
    <location>
        <begin position="61"/>
        <end position="79"/>
    </location>
</feature>
<dbReference type="PANTHER" id="PTHR28525">
    <property type="entry name" value="REACTIVE OXYGEN SPECIES MODULATOR 1"/>
    <property type="match status" value="1"/>
</dbReference>
<dbReference type="RefSeq" id="XP_064725194.1">
    <property type="nucleotide sequence ID" value="XM_064879033.1"/>
</dbReference>
<evidence type="ECO:0000313" key="8">
    <source>
        <dbReference type="Proteomes" id="UP001334248"/>
    </source>
</evidence>
<evidence type="ECO:0000256" key="4">
    <source>
        <dbReference type="ARBA" id="ARBA00022989"/>
    </source>
</evidence>
<name>A0ABR0RAD6_9EURO</name>
<dbReference type="GeneID" id="90004093"/>
<evidence type="ECO:0000313" key="7">
    <source>
        <dbReference type="EMBL" id="KAK5937104.1"/>
    </source>
</evidence>
<protein>
    <submittedName>
        <fullName evidence="7">Subunit of TIM23 translocase complex</fullName>
    </submittedName>
</protein>
<keyword evidence="4 6" id="KW-1133">Transmembrane helix</keyword>
<feature type="transmembrane region" description="Helical" evidence="6">
    <location>
        <begin position="25"/>
        <end position="49"/>
    </location>
</feature>
<proteinExistence type="inferred from homology"/>
<dbReference type="EMBL" id="JAVHJV010000019">
    <property type="protein sequence ID" value="KAK5937104.1"/>
    <property type="molecule type" value="Genomic_DNA"/>
</dbReference>
<evidence type="ECO:0000256" key="1">
    <source>
        <dbReference type="ARBA" id="ARBA00004370"/>
    </source>
</evidence>
<keyword evidence="8" id="KW-1185">Reference proteome</keyword>
<evidence type="ECO:0000256" key="5">
    <source>
        <dbReference type="ARBA" id="ARBA00023136"/>
    </source>
</evidence>
<dbReference type="Proteomes" id="UP001334248">
    <property type="component" value="Unassembled WGS sequence"/>
</dbReference>
<evidence type="ECO:0000256" key="2">
    <source>
        <dbReference type="ARBA" id="ARBA00007839"/>
    </source>
</evidence>
<evidence type="ECO:0000256" key="3">
    <source>
        <dbReference type="ARBA" id="ARBA00022692"/>
    </source>
</evidence>
<keyword evidence="5 6" id="KW-0472">Membrane</keyword>
<dbReference type="InterPro" id="IPR018450">
    <property type="entry name" value="Romo1/Mgr2"/>
</dbReference>
<reference evidence="7 8" key="1">
    <citation type="journal article" date="2023" name="Res Sq">
        <title>Genomic and morphological characterization of Knufia obscura isolated from the Mars 2020 spacecraft assembly facility.</title>
        <authorList>
            <person name="Chander A.M."/>
            <person name="Teixeira M.M."/>
            <person name="Singh N.K."/>
            <person name="Williams M.P."/>
            <person name="Parker C.W."/>
            <person name="Leo P."/>
            <person name="Stajich J.E."/>
            <person name="Torok T."/>
            <person name="Tighe S."/>
            <person name="Mason C.E."/>
            <person name="Venkateswaran K."/>
        </authorList>
    </citation>
    <scope>NUCLEOTIDE SEQUENCE [LARGE SCALE GENOMIC DNA]</scope>
    <source>
        <strain evidence="7 8">CCFEE 5817</strain>
    </source>
</reference>
<comment type="similarity">
    <text evidence="2">Belongs to the MGR2 family.</text>
</comment>
<dbReference type="Pfam" id="PF10247">
    <property type="entry name" value="Romo1"/>
    <property type="match status" value="1"/>
</dbReference>